<evidence type="ECO:0000256" key="4">
    <source>
        <dbReference type="ARBA" id="ARBA00022434"/>
    </source>
</evidence>
<dbReference type="InterPro" id="IPR017789">
    <property type="entry name" value="Frataxin"/>
</dbReference>
<evidence type="ECO:0000256" key="7">
    <source>
        <dbReference type="ARBA" id="ARBA00022946"/>
    </source>
</evidence>
<dbReference type="GO" id="GO:0051537">
    <property type="term" value="F:2 iron, 2 sulfur cluster binding"/>
    <property type="evidence" value="ECO:0007669"/>
    <property type="project" value="TreeGrafter"/>
</dbReference>
<dbReference type="GO" id="GO:0016226">
    <property type="term" value="P:iron-sulfur cluster assembly"/>
    <property type="evidence" value="ECO:0007669"/>
    <property type="project" value="InterPro"/>
</dbReference>
<keyword evidence="9" id="KW-0408">Iron</keyword>
<keyword evidence="8" id="KW-0560">Oxidoreductase</keyword>
<dbReference type="PANTHER" id="PTHR16821">
    <property type="entry name" value="FRATAXIN"/>
    <property type="match status" value="1"/>
</dbReference>
<keyword evidence="7" id="KW-0809">Transit peptide</keyword>
<keyword evidence="5" id="KW-0813">Transport</keyword>
<dbReference type="Proteomes" id="UP001210925">
    <property type="component" value="Unassembled WGS sequence"/>
</dbReference>
<comment type="subcellular location">
    <subcellularLocation>
        <location evidence="1">Mitochondrion</location>
    </subcellularLocation>
</comment>
<keyword evidence="10" id="KW-0406">Ion transport</keyword>
<evidence type="ECO:0000256" key="6">
    <source>
        <dbReference type="ARBA" id="ARBA00022496"/>
    </source>
</evidence>
<proteinExistence type="inferred from homology"/>
<keyword evidence="4" id="KW-0409">Iron storage</keyword>
<dbReference type="EC" id="1.16.3.1" evidence="3"/>
<evidence type="ECO:0000256" key="10">
    <source>
        <dbReference type="ARBA" id="ARBA00023065"/>
    </source>
</evidence>
<dbReference type="InterPro" id="IPR002908">
    <property type="entry name" value="Frataxin/CyaY"/>
</dbReference>
<protein>
    <recommendedName>
        <fullName evidence="3">ferroxidase</fullName>
        <ecNumber evidence="3">1.16.3.1</ecNumber>
    </recommendedName>
</protein>
<dbReference type="SUPFAM" id="SSF55387">
    <property type="entry name" value="Frataxin/Nqo15-like"/>
    <property type="match status" value="1"/>
</dbReference>
<comment type="caution">
    <text evidence="13">The sequence shown here is derived from an EMBL/GenBank/DDBJ whole genome shotgun (WGS) entry which is preliminary data.</text>
</comment>
<dbReference type="GO" id="GO:0006879">
    <property type="term" value="P:intracellular iron ion homeostasis"/>
    <property type="evidence" value="ECO:0007669"/>
    <property type="project" value="UniProtKB-KW"/>
</dbReference>
<evidence type="ECO:0000256" key="9">
    <source>
        <dbReference type="ARBA" id="ARBA00023004"/>
    </source>
</evidence>
<dbReference type="GO" id="GO:0006826">
    <property type="term" value="P:iron ion transport"/>
    <property type="evidence" value="ECO:0007669"/>
    <property type="project" value="UniProtKB-KW"/>
</dbReference>
<dbReference type="GO" id="GO:0004322">
    <property type="term" value="F:ferroxidase activity"/>
    <property type="evidence" value="ECO:0007669"/>
    <property type="project" value="UniProtKB-EC"/>
</dbReference>
<accession>A0AAD5ULD3</accession>
<comment type="similarity">
    <text evidence="2">Belongs to the frataxin family.</text>
</comment>
<dbReference type="GO" id="GO:0008199">
    <property type="term" value="F:ferric iron binding"/>
    <property type="evidence" value="ECO:0007669"/>
    <property type="project" value="InterPro"/>
</dbReference>
<dbReference type="InterPro" id="IPR036524">
    <property type="entry name" value="Frataxin/CyaY_sf"/>
</dbReference>
<evidence type="ECO:0000256" key="8">
    <source>
        <dbReference type="ARBA" id="ARBA00023002"/>
    </source>
</evidence>
<evidence type="ECO:0000256" key="5">
    <source>
        <dbReference type="ARBA" id="ARBA00022448"/>
    </source>
</evidence>
<dbReference type="GO" id="GO:0005739">
    <property type="term" value="C:mitochondrion"/>
    <property type="evidence" value="ECO:0007669"/>
    <property type="project" value="UniProtKB-SubCell"/>
</dbReference>
<dbReference type="EMBL" id="JADGKB010000006">
    <property type="protein sequence ID" value="KAJ3261337.1"/>
    <property type="molecule type" value="Genomic_DNA"/>
</dbReference>
<dbReference type="PROSITE" id="PS50810">
    <property type="entry name" value="FRATAXIN_2"/>
    <property type="match status" value="1"/>
</dbReference>
<keyword evidence="6" id="KW-0410">Iron transport</keyword>
<comment type="catalytic activity">
    <reaction evidence="12">
        <text>4 Fe(2+) + O2 + 4 H(+) = 4 Fe(3+) + 2 H2O</text>
        <dbReference type="Rhea" id="RHEA:11148"/>
        <dbReference type="ChEBI" id="CHEBI:15377"/>
        <dbReference type="ChEBI" id="CHEBI:15378"/>
        <dbReference type="ChEBI" id="CHEBI:15379"/>
        <dbReference type="ChEBI" id="CHEBI:29033"/>
        <dbReference type="ChEBI" id="CHEBI:29034"/>
        <dbReference type="EC" id="1.16.3.1"/>
    </reaction>
</comment>
<dbReference type="SMART" id="SM01219">
    <property type="entry name" value="Frataxin_Cyay"/>
    <property type="match status" value="1"/>
</dbReference>
<evidence type="ECO:0000256" key="12">
    <source>
        <dbReference type="ARBA" id="ARBA00047990"/>
    </source>
</evidence>
<dbReference type="NCBIfam" id="TIGR03421">
    <property type="entry name" value="FeS_CyaY"/>
    <property type="match status" value="1"/>
</dbReference>
<dbReference type="Gene3D" id="3.30.920.10">
    <property type="entry name" value="Frataxin/CyaY"/>
    <property type="match status" value="1"/>
</dbReference>
<dbReference type="PANTHER" id="PTHR16821:SF2">
    <property type="entry name" value="FRATAXIN, MITOCHONDRIAL"/>
    <property type="match status" value="1"/>
</dbReference>
<evidence type="ECO:0000256" key="3">
    <source>
        <dbReference type="ARBA" id="ARBA00013107"/>
    </source>
</evidence>
<evidence type="ECO:0000256" key="2">
    <source>
        <dbReference type="ARBA" id="ARBA00008183"/>
    </source>
</evidence>
<evidence type="ECO:0000256" key="1">
    <source>
        <dbReference type="ARBA" id="ARBA00004173"/>
    </source>
</evidence>
<dbReference type="Pfam" id="PF01491">
    <property type="entry name" value="Frataxin_Cyay"/>
    <property type="match status" value="1"/>
</dbReference>
<evidence type="ECO:0000313" key="14">
    <source>
        <dbReference type="Proteomes" id="UP001210925"/>
    </source>
</evidence>
<evidence type="ECO:0000313" key="13">
    <source>
        <dbReference type="EMBL" id="KAJ3261337.1"/>
    </source>
</evidence>
<gene>
    <name evidence="13" type="ORF">HK103_005945</name>
</gene>
<keyword evidence="14" id="KW-1185">Reference proteome</keyword>
<dbReference type="NCBIfam" id="TIGR03422">
    <property type="entry name" value="mito_frataxin"/>
    <property type="match status" value="1"/>
</dbReference>
<reference evidence="13" key="1">
    <citation type="submission" date="2020-05" db="EMBL/GenBank/DDBJ databases">
        <title>Phylogenomic resolution of chytrid fungi.</title>
        <authorList>
            <person name="Stajich J.E."/>
            <person name="Amses K."/>
            <person name="Simmons R."/>
            <person name="Seto K."/>
            <person name="Myers J."/>
            <person name="Bonds A."/>
            <person name="Quandt C.A."/>
            <person name="Barry K."/>
            <person name="Liu P."/>
            <person name="Grigoriev I."/>
            <person name="Longcore J.E."/>
            <person name="James T.Y."/>
        </authorList>
    </citation>
    <scope>NUCLEOTIDE SEQUENCE</scope>
    <source>
        <strain evidence="13">PLAUS21</strain>
    </source>
</reference>
<dbReference type="PRINTS" id="PR00904">
    <property type="entry name" value="FRATAXIN"/>
</dbReference>
<dbReference type="GO" id="GO:0008198">
    <property type="term" value="F:ferrous iron binding"/>
    <property type="evidence" value="ECO:0007669"/>
    <property type="project" value="TreeGrafter"/>
</dbReference>
<dbReference type="GO" id="GO:0034986">
    <property type="term" value="F:iron chaperone activity"/>
    <property type="evidence" value="ECO:0007669"/>
    <property type="project" value="TreeGrafter"/>
</dbReference>
<sequence length="133" mass="15401">MLLRRNLLQLTTRRFRFNSTLTDIEYHKHADRYLDNLVEYLEEFGDQTTVDGYDVLYSSGVMTLKLGAKGTYVLNKQPPNKQIWLSSPISGPKRFDLNGLKTKWIYSRTGISLNSLLDDELTQLLESKIKTPE</sequence>
<dbReference type="PROSITE" id="PS01344">
    <property type="entry name" value="FRATAXIN_1"/>
    <property type="match status" value="1"/>
</dbReference>
<keyword evidence="11" id="KW-0496">Mitochondrion</keyword>
<dbReference type="InterPro" id="IPR020895">
    <property type="entry name" value="Frataxin_CS"/>
</dbReference>
<evidence type="ECO:0000256" key="11">
    <source>
        <dbReference type="ARBA" id="ARBA00023128"/>
    </source>
</evidence>
<name>A0AAD5ULD3_9FUNG</name>
<organism evidence="13 14">
    <name type="scientific">Boothiomyces macroporosus</name>
    <dbReference type="NCBI Taxonomy" id="261099"/>
    <lineage>
        <taxon>Eukaryota</taxon>
        <taxon>Fungi</taxon>
        <taxon>Fungi incertae sedis</taxon>
        <taxon>Chytridiomycota</taxon>
        <taxon>Chytridiomycota incertae sedis</taxon>
        <taxon>Chytridiomycetes</taxon>
        <taxon>Rhizophydiales</taxon>
        <taxon>Terramycetaceae</taxon>
        <taxon>Boothiomyces</taxon>
    </lineage>
</organism>
<dbReference type="AlphaFoldDB" id="A0AAD5ULD3"/>